<comment type="caution">
    <text evidence="1">The sequence shown here is derived from an EMBL/GenBank/DDBJ whole genome shotgun (WGS) entry which is preliminary data.</text>
</comment>
<accession>A0A427A869</accession>
<proteinExistence type="predicted"/>
<name>A0A427A869_ENSVE</name>
<gene>
    <name evidence="1" type="ORF">B296_00033986</name>
</gene>
<dbReference type="Proteomes" id="UP000287651">
    <property type="component" value="Unassembled WGS sequence"/>
</dbReference>
<dbReference type="EMBL" id="AMZH03003409">
    <property type="protein sequence ID" value="RRT72410.1"/>
    <property type="molecule type" value="Genomic_DNA"/>
</dbReference>
<organism evidence="1 2">
    <name type="scientific">Ensete ventricosum</name>
    <name type="common">Abyssinian banana</name>
    <name type="synonym">Musa ensete</name>
    <dbReference type="NCBI Taxonomy" id="4639"/>
    <lineage>
        <taxon>Eukaryota</taxon>
        <taxon>Viridiplantae</taxon>
        <taxon>Streptophyta</taxon>
        <taxon>Embryophyta</taxon>
        <taxon>Tracheophyta</taxon>
        <taxon>Spermatophyta</taxon>
        <taxon>Magnoliopsida</taxon>
        <taxon>Liliopsida</taxon>
        <taxon>Zingiberales</taxon>
        <taxon>Musaceae</taxon>
        <taxon>Ensete</taxon>
    </lineage>
</organism>
<protein>
    <submittedName>
        <fullName evidence="1">Uncharacterized protein</fullName>
    </submittedName>
</protein>
<evidence type="ECO:0000313" key="1">
    <source>
        <dbReference type="EMBL" id="RRT72410.1"/>
    </source>
</evidence>
<evidence type="ECO:0000313" key="2">
    <source>
        <dbReference type="Proteomes" id="UP000287651"/>
    </source>
</evidence>
<sequence>MARGLPRCCWPIVTMLGSSRGTACLLKRARGHPKIRLDHAWERSTSPRGALMTCRNLAQAINDEGFLAPTPLMLKLEI</sequence>
<dbReference type="AlphaFoldDB" id="A0A427A869"/>
<reference evidence="1 2" key="1">
    <citation type="journal article" date="2014" name="Agronomy (Basel)">
        <title>A Draft Genome Sequence for Ensete ventricosum, the Drought-Tolerant Tree Against Hunger.</title>
        <authorList>
            <person name="Harrison J."/>
            <person name="Moore K.A."/>
            <person name="Paszkiewicz K."/>
            <person name="Jones T."/>
            <person name="Grant M."/>
            <person name="Ambacheew D."/>
            <person name="Muzemil S."/>
            <person name="Studholme D.J."/>
        </authorList>
    </citation>
    <scope>NUCLEOTIDE SEQUENCE [LARGE SCALE GENOMIC DNA]</scope>
</reference>